<dbReference type="Proteomes" id="UP000230423">
    <property type="component" value="Unassembled WGS sequence"/>
</dbReference>
<dbReference type="OrthoDB" id="5867604at2759"/>
<reference evidence="2 3" key="1">
    <citation type="submission" date="2015-09" db="EMBL/GenBank/DDBJ databases">
        <title>Draft genome of the parasitic nematode Teladorsagia circumcincta isolate WARC Sus (inbred).</title>
        <authorList>
            <person name="Mitreva M."/>
        </authorList>
    </citation>
    <scope>NUCLEOTIDE SEQUENCE [LARGE SCALE GENOMIC DNA]</scope>
    <source>
        <strain evidence="2 3">S</strain>
    </source>
</reference>
<accession>A0A2G9UX68</accession>
<evidence type="ECO:0000313" key="3">
    <source>
        <dbReference type="Proteomes" id="UP000230423"/>
    </source>
</evidence>
<dbReference type="AlphaFoldDB" id="A0A2G9UX68"/>
<dbReference type="EMBL" id="KZ345332">
    <property type="protein sequence ID" value="PIO74110.1"/>
    <property type="molecule type" value="Genomic_DNA"/>
</dbReference>
<feature type="chain" id="PRO_5013843036" evidence="1">
    <location>
        <begin position="20"/>
        <end position="123"/>
    </location>
</feature>
<proteinExistence type="predicted"/>
<sequence length="123" mass="14744">MHWLRCLMSLLLIGDVVLPTRRRHTLNLAVLEQPVKSREVVAYAAADQHPELRSPVRMSDDDQTEFVRREWTETVYKKVRTYRLLANYFQWDKYFIAGFRDIHKKSLVVDFLKFLFWLGMAQL</sequence>
<organism evidence="2 3">
    <name type="scientific">Teladorsagia circumcincta</name>
    <name type="common">Brown stomach worm</name>
    <name type="synonym">Ostertagia circumcincta</name>
    <dbReference type="NCBI Taxonomy" id="45464"/>
    <lineage>
        <taxon>Eukaryota</taxon>
        <taxon>Metazoa</taxon>
        <taxon>Ecdysozoa</taxon>
        <taxon>Nematoda</taxon>
        <taxon>Chromadorea</taxon>
        <taxon>Rhabditida</taxon>
        <taxon>Rhabditina</taxon>
        <taxon>Rhabditomorpha</taxon>
        <taxon>Strongyloidea</taxon>
        <taxon>Trichostrongylidae</taxon>
        <taxon>Teladorsagia</taxon>
    </lineage>
</organism>
<name>A0A2G9UX68_TELCI</name>
<keyword evidence="1" id="KW-0732">Signal</keyword>
<evidence type="ECO:0000256" key="1">
    <source>
        <dbReference type="SAM" id="SignalP"/>
    </source>
</evidence>
<keyword evidence="3" id="KW-1185">Reference proteome</keyword>
<feature type="signal peptide" evidence="1">
    <location>
        <begin position="1"/>
        <end position="19"/>
    </location>
</feature>
<gene>
    <name evidence="2" type="ORF">TELCIR_03895</name>
</gene>
<evidence type="ECO:0000313" key="2">
    <source>
        <dbReference type="EMBL" id="PIO74110.1"/>
    </source>
</evidence>
<protein>
    <submittedName>
        <fullName evidence="2">Uncharacterized protein</fullName>
    </submittedName>
</protein>